<keyword evidence="1" id="KW-0472">Membrane</keyword>
<dbReference type="SUPFAM" id="SSF48726">
    <property type="entry name" value="Immunoglobulin"/>
    <property type="match status" value="1"/>
</dbReference>
<keyword evidence="5" id="KW-1185">Reference proteome</keyword>
<dbReference type="AlphaFoldDB" id="T1IXH1"/>
<dbReference type="PANTHER" id="PTHR45889">
    <property type="entry name" value="IG-LIKE DOMAIN-CONTAINING PROTEIN"/>
    <property type="match status" value="1"/>
</dbReference>
<reference evidence="5" key="1">
    <citation type="submission" date="2011-05" db="EMBL/GenBank/DDBJ databases">
        <authorList>
            <person name="Richards S.R."/>
            <person name="Qu J."/>
            <person name="Jiang H."/>
            <person name="Jhangiani S.N."/>
            <person name="Agravi P."/>
            <person name="Goodspeed R."/>
            <person name="Gross S."/>
            <person name="Mandapat C."/>
            <person name="Jackson L."/>
            <person name="Mathew T."/>
            <person name="Pu L."/>
            <person name="Thornton R."/>
            <person name="Saada N."/>
            <person name="Wilczek-Boney K.B."/>
            <person name="Lee S."/>
            <person name="Kovar C."/>
            <person name="Wu Y."/>
            <person name="Scherer S.E."/>
            <person name="Worley K.C."/>
            <person name="Muzny D.M."/>
            <person name="Gibbs R."/>
        </authorList>
    </citation>
    <scope>NUCLEOTIDE SEQUENCE</scope>
    <source>
        <strain evidence="5">Brora</strain>
    </source>
</reference>
<dbReference type="InterPro" id="IPR036179">
    <property type="entry name" value="Ig-like_dom_sf"/>
</dbReference>
<dbReference type="Gene3D" id="2.60.40.10">
    <property type="entry name" value="Immunoglobulins"/>
    <property type="match status" value="1"/>
</dbReference>
<dbReference type="PROSITE" id="PS50835">
    <property type="entry name" value="IG_LIKE"/>
    <property type="match status" value="1"/>
</dbReference>
<feature type="transmembrane region" description="Helical" evidence="1">
    <location>
        <begin position="325"/>
        <end position="350"/>
    </location>
</feature>
<keyword evidence="2" id="KW-0732">Signal</keyword>
<evidence type="ECO:0000256" key="2">
    <source>
        <dbReference type="SAM" id="SignalP"/>
    </source>
</evidence>
<dbReference type="PhylomeDB" id="T1IXH1"/>
<evidence type="ECO:0000256" key="1">
    <source>
        <dbReference type="SAM" id="Phobius"/>
    </source>
</evidence>
<dbReference type="HOGENOM" id="CLU_718292_0_0_1"/>
<name>T1IXH1_STRMM</name>
<dbReference type="Proteomes" id="UP000014500">
    <property type="component" value="Unassembled WGS sequence"/>
</dbReference>
<dbReference type="EMBL" id="JH431647">
    <property type="status" value="NOT_ANNOTATED_CDS"/>
    <property type="molecule type" value="Genomic_DNA"/>
</dbReference>
<dbReference type="InterPro" id="IPR013783">
    <property type="entry name" value="Ig-like_fold"/>
</dbReference>
<feature type="chain" id="PRO_5004579661" description="Ig-like domain-containing protein" evidence="2">
    <location>
        <begin position="19"/>
        <end position="385"/>
    </location>
</feature>
<evidence type="ECO:0000259" key="3">
    <source>
        <dbReference type="PROSITE" id="PS50835"/>
    </source>
</evidence>
<reference evidence="4" key="2">
    <citation type="submission" date="2015-02" db="UniProtKB">
        <authorList>
            <consortium name="EnsemblMetazoa"/>
        </authorList>
    </citation>
    <scope>IDENTIFICATION</scope>
</reference>
<organism evidence="4 5">
    <name type="scientific">Strigamia maritima</name>
    <name type="common">European centipede</name>
    <name type="synonym">Geophilus maritimus</name>
    <dbReference type="NCBI Taxonomy" id="126957"/>
    <lineage>
        <taxon>Eukaryota</taxon>
        <taxon>Metazoa</taxon>
        <taxon>Ecdysozoa</taxon>
        <taxon>Arthropoda</taxon>
        <taxon>Myriapoda</taxon>
        <taxon>Chilopoda</taxon>
        <taxon>Pleurostigmophora</taxon>
        <taxon>Geophilomorpha</taxon>
        <taxon>Linotaeniidae</taxon>
        <taxon>Strigamia</taxon>
    </lineage>
</organism>
<dbReference type="EnsemblMetazoa" id="SMAR005904-RA">
    <property type="protein sequence ID" value="SMAR005904-PA"/>
    <property type="gene ID" value="SMAR005904"/>
</dbReference>
<dbReference type="GO" id="GO:0043184">
    <property type="term" value="F:vascular endothelial growth factor receptor 2 binding"/>
    <property type="evidence" value="ECO:0007669"/>
    <property type="project" value="TreeGrafter"/>
</dbReference>
<sequence>MKALISIVFLSFVMGIMCNKEYIRVELGGSVTFDCYSNATVRCILLKNKNFEADRDGGTKFHAVNSTEFCRFEATDLNFTDNGHYHCHMKDKMFTEFVLLVTVKPHEPELWYSGERFINNTRKLVTTRPDGSVDFECRSFQGYPKASFLWFVNDTLRLDAREEIMYAGGLLNVKSILTVNFDEMQYSFDELRRNKNREKLVKCAVVHDAYNFNESRALFGVFGKAYSTEEVRIKENYLDDIINPGESKEIICEADGLPEANDFRIQRLNTKKGWDLVSNETKTNVSLSGVYRCEARNTENGTYVLSKEITIQDPVVLSRSKTTNFGAILGGVFGALLLIVILVGIGYFIFCRKAKTGKHSEKDAIDERETHRMNDKPAVEKIITI</sequence>
<protein>
    <recommendedName>
        <fullName evidence="3">Ig-like domain-containing protein</fullName>
    </recommendedName>
</protein>
<evidence type="ECO:0000313" key="4">
    <source>
        <dbReference type="EnsemblMetazoa" id="SMAR005904-PA"/>
    </source>
</evidence>
<dbReference type="STRING" id="126957.T1IXH1"/>
<dbReference type="GO" id="GO:0044291">
    <property type="term" value="C:cell-cell contact zone"/>
    <property type="evidence" value="ECO:0007669"/>
    <property type="project" value="TreeGrafter"/>
</dbReference>
<feature type="domain" description="Ig-like" evidence="3">
    <location>
        <begin position="229"/>
        <end position="310"/>
    </location>
</feature>
<keyword evidence="1" id="KW-0812">Transmembrane</keyword>
<feature type="signal peptide" evidence="2">
    <location>
        <begin position="1"/>
        <end position="18"/>
    </location>
</feature>
<dbReference type="InterPro" id="IPR007110">
    <property type="entry name" value="Ig-like_dom"/>
</dbReference>
<accession>T1IXH1</accession>
<proteinExistence type="predicted"/>
<dbReference type="PANTHER" id="PTHR45889:SF3">
    <property type="entry name" value="CELL ADHESION MOLECULE 4"/>
    <property type="match status" value="1"/>
</dbReference>
<dbReference type="GO" id="GO:0007156">
    <property type="term" value="P:homophilic cell adhesion via plasma membrane adhesion molecules"/>
    <property type="evidence" value="ECO:0007669"/>
    <property type="project" value="TreeGrafter"/>
</dbReference>
<evidence type="ECO:0000313" key="5">
    <source>
        <dbReference type="Proteomes" id="UP000014500"/>
    </source>
</evidence>
<keyword evidence="1" id="KW-1133">Transmembrane helix</keyword>
<dbReference type="GO" id="GO:0061041">
    <property type="term" value="P:regulation of wound healing"/>
    <property type="evidence" value="ECO:0007669"/>
    <property type="project" value="TreeGrafter"/>
</dbReference>
<dbReference type="Gene3D" id="1.20.5.510">
    <property type="entry name" value="Single helix bin"/>
    <property type="match status" value="1"/>
</dbReference>
<dbReference type="GO" id="GO:0035020">
    <property type="term" value="P:regulation of Rac protein signal transduction"/>
    <property type="evidence" value="ECO:0007669"/>
    <property type="project" value="TreeGrafter"/>
</dbReference>